<evidence type="ECO:0000256" key="4">
    <source>
        <dbReference type="ARBA" id="ARBA00022741"/>
    </source>
</evidence>
<sequence length="515" mass="51811">MVATLGHRPGAAHVPRPPAPCGRTVPDSHAQPAPFGRTMAPVPPVPPGPPGPPRPREPDLPTTPARYLVNRYRLDRKLGRGAMGTVWAAHDESLDRWVAIKEVAVPPGTPSGQADQVAERAMREARAIASIADPHVVTVFDLVQVGNAPAIVMELLDATPISEVIATGGALAESQAVNIGLAVASALMAAHAAGVTHRDVKPGNVLLCRDGRIKLTDFGIARSSWEHTLTATGLLLGSPAYISPEVASGKPATPRSDIWGLGALLFACVQGRPPFDAGDPLRTLASVVQDPVPSAPDAGRLTALIGSLMQKDPRRRMGLDHAHRILRTMAGDPLGSTLVQRVWGAPSIPGAPSRPGRARPLPRHPTGAVAGPGATGARSGAPSGAAGTVGTAGPGGVPAPGVVPAAGTAAAAVAALRAGAAAGIQANRASIAASGGATTGAALPPPPWAEGTSAALRALPPKTAAENGDVRSLRTVVVAALVAVLCVIAGFVLARGLGSALEWGATIIGLLGGVA</sequence>
<dbReference type="InterPro" id="IPR008271">
    <property type="entry name" value="Ser/Thr_kinase_AS"/>
</dbReference>
<evidence type="ECO:0000256" key="7">
    <source>
        <dbReference type="PROSITE-ProRule" id="PRU10141"/>
    </source>
</evidence>
<feature type="region of interest" description="Disordered" evidence="8">
    <location>
        <begin position="346"/>
        <end position="392"/>
    </location>
</feature>
<evidence type="ECO:0000313" key="12">
    <source>
        <dbReference type="Proteomes" id="UP000460221"/>
    </source>
</evidence>
<keyword evidence="9" id="KW-1133">Transmembrane helix</keyword>
<proteinExistence type="predicted"/>
<evidence type="ECO:0000256" key="9">
    <source>
        <dbReference type="SAM" id="Phobius"/>
    </source>
</evidence>
<dbReference type="AlphaFoldDB" id="A0A7K1FJG6"/>
<dbReference type="Gene3D" id="1.10.510.10">
    <property type="entry name" value="Transferase(Phosphotransferase) domain 1"/>
    <property type="match status" value="1"/>
</dbReference>
<reference evidence="11 12" key="1">
    <citation type="submission" date="2019-11" db="EMBL/GenBank/DDBJ databases">
        <authorList>
            <person name="Jiang L.-Q."/>
        </authorList>
    </citation>
    <scope>NUCLEOTIDE SEQUENCE [LARGE SCALE GENOMIC DNA]</scope>
    <source>
        <strain evidence="11 12">YIM 132087</strain>
    </source>
</reference>
<feature type="compositionally biased region" description="Low complexity" evidence="8">
    <location>
        <begin position="363"/>
        <end position="389"/>
    </location>
</feature>
<dbReference type="PANTHER" id="PTHR43289">
    <property type="entry name" value="MITOGEN-ACTIVATED PROTEIN KINASE KINASE KINASE 20-RELATED"/>
    <property type="match status" value="1"/>
</dbReference>
<dbReference type="PROSITE" id="PS50011">
    <property type="entry name" value="PROTEIN_KINASE_DOM"/>
    <property type="match status" value="1"/>
</dbReference>
<dbReference type="GO" id="GO:0004674">
    <property type="term" value="F:protein serine/threonine kinase activity"/>
    <property type="evidence" value="ECO:0007669"/>
    <property type="project" value="UniProtKB-KW"/>
</dbReference>
<keyword evidence="4 7" id="KW-0547">Nucleotide-binding</keyword>
<name>A0A7K1FJG6_9ACTN</name>
<keyword evidence="6 7" id="KW-0067">ATP-binding</keyword>
<organism evidence="11 12">
    <name type="scientific">Nakamurella alba</name>
    <dbReference type="NCBI Taxonomy" id="2665158"/>
    <lineage>
        <taxon>Bacteria</taxon>
        <taxon>Bacillati</taxon>
        <taxon>Actinomycetota</taxon>
        <taxon>Actinomycetes</taxon>
        <taxon>Nakamurellales</taxon>
        <taxon>Nakamurellaceae</taxon>
        <taxon>Nakamurella</taxon>
    </lineage>
</organism>
<dbReference type="SUPFAM" id="SSF56112">
    <property type="entry name" value="Protein kinase-like (PK-like)"/>
    <property type="match status" value="1"/>
</dbReference>
<feature type="transmembrane region" description="Helical" evidence="9">
    <location>
        <begin position="476"/>
        <end position="494"/>
    </location>
</feature>
<comment type="caution">
    <text evidence="11">The sequence shown here is derived from an EMBL/GenBank/DDBJ whole genome shotgun (WGS) entry which is preliminary data.</text>
</comment>
<keyword evidence="5 11" id="KW-0418">Kinase</keyword>
<dbReference type="GO" id="GO:0005524">
    <property type="term" value="F:ATP binding"/>
    <property type="evidence" value="ECO:0007669"/>
    <property type="project" value="UniProtKB-UniRule"/>
</dbReference>
<evidence type="ECO:0000259" key="10">
    <source>
        <dbReference type="PROSITE" id="PS50011"/>
    </source>
</evidence>
<protein>
    <recommendedName>
        <fullName evidence="1">non-specific serine/threonine protein kinase</fullName>
        <ecNumber evidence="1">2.7.11.1</ecNumber>
    </recommendedName>
</protein>
<dbReference type="Proteomes" id="UP000460221">
    <property type="component" value="Unassembled WGS sequence"/>
</dbReference>
<dbReference type="InterPro" id="IPR011009">
    <property type="entry name" value="Kinase-like_dom_sf"/>
</dbReference>
<dbReference type="InterPro" id="IPR000719">
    <property type="entry name" value="Prot_kinase_dom"/>
</dbReference>
<evidence type="ECO:0000256" key="1">
    <source>
        <dbReference type="ARBA" id="ARBA00012513"/>
    </source>
</evidence>
<dbReference type="EC" id="2.7.11.1" evidence="1"/>
<accession>A0A7K1FJG6</accession>
<keyword evidence="9" id="KW-0812">Transmembrane</keyword>
<evidence type="ECO:0000256" key="3">
    <source>
        <dbReference type="ARBA" id="ARBA00022679"/>
    </source>
</evidence>
<dbReference type="PROSITE" id="PS00107">
    <property type="entry name" value="PROTEIN_KINASE_ATP"/>
    <property type="match status" value="1"/>
</dbReference>
<evidence type="ECO:0000256" key="6">
    <source>
        <dbReference type="ARBA" id="ARBA00022840"/>
    </source>
</evidence>
<evidence type="ECO:0000313" key="11">
    <source>
        <dbReference type="EMBL" id="MTD14216.1"/>
    </source>
</evidence>
<dbReference type="CDD" id="cd14014">
    <property type="entry name" value="STKc_PknB_like"/>
    <property type="match status" value="1"/>
</dbReference>
<dbReference type="PROSITE" id="PS00108">
    <property type="entry name" value="PROTEIN_KINASE_ST"/>
    <property type="match status" value="1"/>
</dbReference>
<keyword evidence="2" id="KW-0723">Serine/threonine-protein kinase</keyword>
<feature type="domain" description="Protein kinase" evidence="10">
    <location>
        <begin position="72"/>
        <end position="326"/>
    </location>
</feature>
<feature type="region of interest" description="Disordered" evidence="8">
    <location>
        <begin position="1"/>
        <end position="64"/>
    </location>
</feature>
<dbReference type="PANTHER" id="PTHR43289:SF6">
    <property type="entry name" value="SERINE_THREONINE-PROTEIN KINASE NEKL-3"/>
    <property type="match status" value="1"/>
</dbReference>
<keyword evidence="9" id="KW-0472">Membrane</keyword>
<evidence type="ECO:0000256" key="2">
    <source>
        <dbReference type="ARBA" id="ARBA00022527"/>
    </source>
</evidence>
<feature type="binding site" evidence="7">
    <location>
        <position position="101"/>
    </location>
    <ligand>
        <name>ATP</name>
        <dbReference type="ChEBI" id="CHEBI:30616"/>
    </ligand>
</feature>
<gene>
    <name evidence="11" type="ORF">GIS00_09685</name>
</gene>
<evidence type="ECO:0000256" key="8">
    <source>
        <dbReference type="SAM" id="MobiDB-lite"/>
    </source>
</evidence>
<dbReference type="SMART" id="SM00220">
    <property type="entry name" value="S_TKc"/>
    <property type="match status" value="1"/>
</dbReference>
<dbReference type="EMBL" id="WLYK01000002">
    <property type="protein sequence ID" value="MTD14216.1"/>
    <property type="molecule type" value="Genomic_DNA"/>
</dbReference>
<dbReference type="Pfam" id="PF00069">
    <property type="entry name" value="Pkinase"/>
    <property type="match status" value="1"/>
</dbReference>
<feature type="compositionally biased region" description="Pro residues" evidence="8">
    <location>
        <begin position="41"/>
        <end position="53"/>
    </location>
</feature>
<dbReference type="InterPro" id="IPR017441">
    <property type="entry name" value="Protein_kinase_ATP_BS"/>
</dbReference>
<keyword evidence="12" id="KW-1185">Reference proteome</keyword>
<keyword evidence="3" id="KW-0808">Transferase</keyword>
<evidence type="ECO:0000256" key="5">
    <source>
        <dbReference type="ARBA" id="ARBA00022777"/>
    </source>
</evidence>
<dbReference type="Gene3D" id="3.30.200.20">
    <property type="entry name" value="Phosphorylase Kinase, domain 1"/>
    <property type="match status" value="1"/>
</dbReference>